<keyword evidence="5" id="KW-1185">Reference proteome</keyword>
<accession>R7QIA1</accession>
<sequence length="657" mass="73217">MASATAFQPSLALPTRRSRHSSLSVLRRPATTLVLTKPPTPSPPSKHIGTPSSARRGRLRRDFSTRFTLTKRPPAPVLETRRSTAWQRGNTVSRSVAIWSFIARLLAANWLQGQSWSYLGSRTDDVIAKRRRKLARFAREKILTLGPTMIKVGQLASTRADLLPKEVVEELSLLQDRVPAFPWPVAESLLEEQYGRPVGEVFAWFDKVPLAAASLGQVHRARLFSGEEVVVKIQRPMLKRLFDLDLDALKYVAYYLQRSKKYGGNDRDWVGIYDECAKVLYQEIDYIREMESCKRFGDNFRNAGFDYVKVPHIYPEYTTGTVLCLQYLPGIKISDVDTLERAGLDLELIADRVATAFIQQVLEFAFFSSDPHPGNCAVGANESIIFYDFGMMGELNPLIKDRLIDILAGVIEKDADVVMNALVDLEALVLPPDPTPVRRSIQYFLDSVGSRPNRDQTVAAIGDDLYATAYDKPFRLPAASIFLLRAFSTLEALAKGLDPNFKFSEVALPFADEILKERTGGIDSPQSVVRRVATSLLSGRSNPVTDEIRRRVIGTGADAVKAVSRIEKIEKTLTQLERGDIKLRSRSTETEKLLRKQYSLTESSNYLLSTGTTALAATQLYASGSMEPAAAMAAFSAALGILFLRRQAKLSKPDRFS</sequence>
<dbReference type="InterPro" id="IPR050154">
    <property type="entry name" value="UbiB_kinase"/>
</dbReference>
<name>R7QIA1_CHOCR</name>
<evidence type="ECO:0000313" key="5">
    <source>
        <dbReference type="Proteomes" id="UP000012073"/>
    </source>
</evidence>
<dbReference type="PANTHER" id="PTHR10566:SF113">
    <property type="entry name" value="PROTEIN ACTIVITY OF BC1 COMPLEX KINASE 7, CHLOROPLASTIC"/>
    <property type="match status" value="1"/>
</dbReference>
<organism evidence="4 5">
    <name type="scientific">Chondrus crispus</name>
    <name type="common">Carrageen Irish moss</name>
    <name type="synonym">Polymorpha crispa</name>
    <dbReference type="NCBI Taxonomy" id="2769"/>
    <lineage>
        <taxon>Eukaryota</taxon>
        <taxon>Rhodophyta</taxon>
        <taxon>Florideophyceae</taxon>
        <taxon>Rhodymeniophycidae</taxon>
        <taxon>Gigartinales</taxon>
        <taxon>Gigartinaceae</taxon>
        <taxon>Chondrus</taxon>
    </lineage>
</organism>
<evidence type="ECO:0000313" key="4">
    <source>
        <dbReference type="EMBL" id="CDF38247.1"/>
    </source>
</evidence>
<dbReference type="InterPro" id="IPR004147">
    <property type="entry name" value="ABC1_dom"/>
</dbReference>
<evidence type="ECO:0000259" key="3">
    <source>
        <dbReference type="Pfam" id="PF03109"/>
    </source>
</evidence>
<gene>
    <name evidence="4" type="ORF">CHC_T00000796001</name>
</gene>
<dbReference type="RefSeq" id="XP_005718132.1">
    <property type="nucleotide sequence ID" value="XM_005718075.1"/>
</dbReference>
<dbReference type="PANTHER" id="PTHR10566">
    <property type="entry name" value="CHAPERONE-ACTIVITY OF BC1 COMPLEX CABC1 -RELATED"/>
    <property type="match status" value="1"/>
</dbReference>
<reference evidence="5" key="1">
    <citation type="journal article" date="2013" name="Proc. Natl. Acad. Sci. U.S.A.">
        <title>Genome structure and metabolic features in the red seaweed Chondrus crispus shed light on evolution of the Archaeplastida.</title>
        <authorList>
            <person name="Collen J."/>
            <person name="Porcel B."/>
            <person name="Carre W."/>
            <person name="Ball S.G."/>
            <person name="Chaparro C."/>
            <person name="Tonon T."/>
            <person name="Barbeyron T."/>
            <person name="Michel G."/>
            <person name="Noel B."/>
            <person name="Valentin K."/>
            <person name="Elias M."/>
            <person name="Artiguenave F."/>
            <person name="Arun A."/>
            <person name="Aury J.M."/>
            <person name="Barbosa-Neto J.F."/>
            <person name="Bothwell J.H."/>
            <person name="Bouget F.Y."/>
            <person name="Brillet L."/>
            <person name="Cabello-Hurtado F."/>
            <person name="Capella-Gutierrez S."/>
            <person name="Charrier B."/>
            <person name="Cladiere L."/>
            <person name="Cock J.M."/>
            <person name="Coelho S.M."/>
            <person name="Colleoni C."/>
            <person name="Czjzek M."/>
            <person name="Da Silva C."/>
            <person name="Delage L."/>
            <person name="Denoeud F."/>
            <person name="Deschamps P."/>
            <person name="Dittami S.M."/>
            <person name="Gabaldon T."/>
            <person name="Gachon C.M."/>
            <person name="Groisillier A."/>
            <person name="Herve C."/>
            <person name="Jabbari K."/>
            <person name="Katinka M."/>
            <person name="Kloareg B."/>
            <person name="Kowalczyk N."/>
            <person name="Labadie K."/>
            <person name="Leblanc C."/>
            <person name="Lopez P.J."/>
            <person name="McLachlan D.H."/>
            <person name="Meslet-Cladiere L."/>
            <person name="Moustafa A."/>
            <person name="Nehr Z."/>
            <person name="Nyvall Collen P."/>
            <person name="Panaud O."/>
            <person name="Partensky F."/>
            <person name="Poulain J."/>
            <person name="Rensing S.A."/>
            <person name="Rousvoal S."/>
            <person name="Samson G."/>
            <person name="Symeonidi A."/>
            <person name="Weissenbach J."/>
            <person name="Zambounis A."/>
            <person name="Wincker P."/>
            <person name="Boyen C."/>
        </authorList>
    </citation>
    <scope>NUCLEOTIDE SEQUENCE [LARGE SCALE GENOMIC DNA]</scope>
    <source>
        <strain evidence="5">cv. Stackhouse</strain>
    </source>
</reference>
<dbReference type="Gramene" id="CDF38247">
    <property type="protein sequence ID" value="CDF38247"/>
    <property type="gene ID" value="CHC_T00000796001"/>
</dbReference>
<evidence type="ECO:0000256" key="2">
    <source>
        <dbReference type="SAM" id="MobiDB-lite"/>
    </source>
</evidence>
<dbReference type="GO" id="GO:0046467">
    <property type="term" value="P:membrane lipid biosynthetic process"/>
    <property type="evidence" value="ECO:0007669"/>
    <property type="project" value="TreeGrafter"/>
</dbReference>
<evidence type="ECO:0000256" key="1">
    <source>
        <dbReference type="ARBA" id="ARBA00009670"/>
    </source>
</evidence>
<dbReference type="KEGG" id="ccp:CHC_T00000796001"/>
<dbReference type="EMBL" id="HG001906">
    <property type="protein sequence ID" value="CDF38247.1"/>
    <property type="molecule type" value="Genomic_DNA"/>
</dbReference>
<dbReference type="STRING" id="2769.R7QIA1"/>
<dbReference type="OrthoDB" id="427480at2759"/>
<dbReference type="SUPFAM" id="SSF56112">
    <property type="entry name" value="Protein kinase-like (PK-like)"/>
    <property type="match status" value="1"/>
</dbReference>
<dbReference type="GO" id="GO:0016020">
    <property type="term" value="C:membrane"/>
    <property type="evidence" value="ECO:0007669"/>
    <property type="project" value="GOC"/>
</dbReference>
<dbReference type="PhylomeDB" id="R7QIA1"/>
<dbReference type="AlphaFoldDB" id="R7QIA1"/>
<comment type="similarity">
    <text evidence="1">Belongs to the protein kinase superfamily. ADCK protein kinase family.</text>
</comment>
<dbReference type="InterPro" id="IPR011009">
    <property type="entry name" value="Kinase-like_dom_sf"/>
</dbReference>
<dbReference type="Pfam" id="PF03109">
    <property type="entry name" value="ABC1"/>
    <property type="match status" value="1"/>
</dbReference>
<dbReference type="CDD" id="cd05121">
    <property type="entry name" value="ABC1_ADCK3-like"/>
    <property type="match status" value="1"/>
</dbReference>
<proteinExistence type="inferred from homology"/>
<dbReference type="Proteomes" id="UP000012073">
    <property type="component" value="Unassembled WGS sequence"/>
</dbReference>
<feature type="domain" description="ABC1 atypical kinase-like" evidence="3">
    <location>
        <begin position="174"/>
        <end position="420"/>
    </location>
</feature>
<protein>
    <recommendedName>
        <fullName evidence="3">ABC1 atypical kinase-like domain-containing protein</fullName>
    </recommendedName>
</protein>
<dbReference type="OMA" id="VMFDQLF"/>
<feature type="region of interest" description="Disordered" evidence="2">
    <location>
        <begin position="1"/>
        <end position="64"/>
    </location>
</feature>
<dbReference type="GeneID" id="17325847"/>
<dbReference type="GO" id="GO:1901031">
    <property type="term" value="P:regulation of response to reactive oxygen species"/>
    <property type="evidence" value="ECO:0007669"/>
    <property type="project" value="TreeGrafter"/>
</dbReference>